<evidence type="ECO:0000313" key="2">
    <source>
        <dbReference type="EMBL" id="MBB3937192.1"/>
    </source>
</evidence>
<reference evidence="2 3" key="1">
    <citation type="submission" date="2020-08" db="EMBL/GenBank/DDBJ databases">
        <title>Genomic Encyclopedia of Type Strains, Phase IV (KMG-IV): sequencing the most valuable type-strain genomes for metagenomic binning, comparative biology and taxonomic classification.</title>
        <authorList>
            <person name="Goeker M."/>
        </authorList>
    </citation>
    <scope>NUCLEOTIDE SEQUENCE [LARGE SCALE GENOMIC DNA]</scope>
    <source>
        <strain evidence="2 3">DSM 25024</strain>
    </source>
</reference>
<keyword evidence="1" id="KW-0732">Signal</keyword>
<dbReference type="OrthoDB" id="7596482at2"/>
<protein>
    <submittedName>
        <fullName evidence="2">Uncharacterized protein</fullName>
    </submittedName>
</protein>
<dbReference type="AlphaFoldDB" id="A0A7W6BUK4"/>
<accession>A0A7W6BUK4</accession>
<keyword evidence="3" id="KW-1185">Reference proteome</keyword>
<gene>
    <name evidence="2" type="ORF">GGR05_003357</name>
</gene>
<comment type="caution">
    <text evidence="2">The sequence shown here is derived from an EMBL/GenBank/DDBJ whole genome shotgun (WGS) entry which is preliminary data.</text>
</comment>
<dbReference type="EMBL" id="JACIDO010000007">
    <property type="protein sequence ID" value="MBB3937192.1"/>
    <property type="molecule type" value="Genomic_DNA"/>
</dbReference>
<feature type="signal peptide" evidence="1">
    <location>
        <begin position="1"/>
        <end position="22"/>
    </location>
</feature>
<evidence type="ECO:0000313" key="3">
    <source>
        <dbReference type="Proteomes" id="UP000531216"/>
    </source>
</evidence>
<evidence type="ECO:0000256" key="1">
    <source>
        <dbReference type="SAM" id="SignalP"/>
    </source>
</evidence>
<organism evidence="2 3">
    <name type="scientific">Aureimonas phyllosphaerae</name>
    <dbReference type="NCBI Taxonomy" id="1166078"/>
    <lineage>
        <taxon>Bacteria</taxon>
        <taxon>Pseudomonadati</taxon>
        <taxon>Pseudomonadota</taxon>
        <taxon>Alphaproteobacteria</taxon>
        <taxon>Hyphomicrobiales</taxon>
        <taxon>Aurantimonadaceae</taxon>
        <taxon>Aureimonas</taxon>
    </lineage>
</organism>
<name>A0A7W6BUK4_9HYPH</name>
<dbReference type="RefSeq" id="WP_090965245.1">
    <property type="nucleotide sequence ID" value="NZ_FOOA01000017.1"/>
</dbReference>
<dbReference type="Proteomes" id="UP000531216">
    <property type="component" value="Unassembled WGS sequence"/>
</dbReference>
<proteinExistence type="predicted"/>
<sequence length="103" mass="10923">MRHLALALFLALATVTAGAAHASSDDAWAAFDARVAKACREASGFQRARTSAIVGFDDRVGRVAVLVGDRAGKMPPKLCLYDKRAQKAYVDEAAGWSAPMTGR</sequence>
<feature type="chain" id="PRO_5031514765" evidence="1">
    <location>
        <begin position="23"/>
        <end position="103"/>
    </location>
</feature>